<keyword evidence="1" id="KW-0472">Membrane</keyword>
<feature type="transmembrane region" description="Helical" evidence="1">
    <location>
        <begin position="106"/>
        <end position="128"/>
    </location>
</feature>
<evidence type="ECO:0000256" key="1">
    <source>
        <dbReference type="SAM" id="Phobius"/>
    </source>
</evidence>
<dbReference type="PANTHER" id="PTHR37810">
    <property type="entry name" value="IMMUNITY PROTEIN SDPI"/>
    <property type="match status" value="1"/>
</dbReference>
<evidence type="ECO:0000259" key="3">
    <source>
        <dbReference type="Pfam" id="PF19124"/>
    </source>
</evidence>
<dbReference type="GO" id="GO:0009636">
    <property type="term" value="P:response to toxic substance"/>
    <property type="evidence" value="ECO:0007669"/>
    <property type="project" value="TreeGrafter"/>
</dbReference>
<dbReference type="EMBL" id="NMWU01000035">
    <property type="protein sequence ID" value="PLS30314.1"/>
    <property type="molecule type" value="Genomic_DNA"/>
</dbReference>
<dbReference type="InterPro" id="IPR012867">
    <property type="entry name" value="DUF1648"/>
</dbReference>
<dbReference type="Proteomes" id="UP000235050">
    <property type="component" value="Unassembled WGS sequence"/>
</dbReference>
<feature type="transmembrane region" description="Helical" evidence="1">
    <location>
        <begin position="140"/>
        <end position="165"/>
    </location>
</feature>
<keyword evidence="5" id="KW-1185">Reference proteome</keyword>
<evidence type="ECO:0008006" key="6">
    <source>
        <dbReference type="Google" id="ProtNLM"/>
    </source>
</evidence>
<evidence type="ECO:0000313" key="5">
    <source>
        <dbReference type="Proteomes" id="UP000235050"/>
    </source>
</evidence>
<proteinExistence type="predicted"/>
<gene>
    <name evidence="4" type="ORF">Uis1B_1801</name>
</gene>
<dbReference type="Pfam" id="PF07853">
    <property type="entry name" value="DUF1648"/>
    <property type="match status" value="1"/>
</dbReference>
<dbReference type="PANTHER" id="PTHR37810:SF9">
    <property type="entry name" value="MEMBRANE PROTEIN"/>
    <property type="match status" value="1"/>
</dbReference>
<dbReference type="InterPro" id="IPR043831">
    <property type="entry name" value="DUF5808"/>
</dbReference>
<reference evidence="4 5" key="1">
    <citation type="submission" date="2017-07" db="EMBL/GenBank/DDBJ databases">
        <title>Bifidobacterium novel species.</title>
        <authorList>
            <person name="Lugli G.A."/>
            <person name="Milani C."/>
            <person name="Duranti S."/>
            <person name="Mangifesta M."/>
        </authorList>
    </citation>
    <scope>NUCLEOTIDE SEQUENCE [LARGE SCALE GENOMIC DNA]</scope>
    <source>
        <strain evidence="5">Uis1B</strain>
    </source>
</reference>
<comment type="caution">
    <text evidence="4">The sequence shown here is derived from an EMBL/GenBank/DDBJ whole genome shotgun (WGS) entry which is preliminary data.</text>
</comment>
<sequence length="264" mass="28581">MTDIEDGHMPGPLSAAWELLHLPSLAVTFAVGYLNYGRMPGMVATHMNATGRIDAYTPKSMTLVWLPVGIQAIMAICMVAVHWMVLRSFRSADLVASPTAARSYGLFFRAWSLFVLICGLTASTMLGVGMELAFTGLTDIGMFATMMIVVALVAIAGAVATGLLCRRRGWRPVPNVHAVAQYPARDGTTPDMASSPAGDDAPPYEDDRYWKGGIIYWNPDDPEVFVPDRAGDGWTFNAARPSIWIFLIAIIVGPVALVWWGSAT</sequence>
<organism evidence="4 5">
    <name type="scientific">Bifidobacterium margollesii</name>
    <dbReference type="NCBI Taxonomy" id="2020964"/>
    <lineage>
        <taxon>Bacteria</taxon>
        <taxon>Bacillati</taxon>
        <taxon>Actinomycetota</taxon>
        <taxon>Actinomycetes</taxon>
        <taxon>Bifidobacteriales</taxon>
        <taxon>Bifidobacteriaceae</taxon>
        <taxon>Bifidobacterium</taxon>
    </lineage>
</organism>
<dbReference type="Pfam" id="PF19124">
    <property type="entry name" value="DUF5808"/>
    <property type="match status" value="1"/>
</dbReference>
<keyword evidence="1" id="KW-0812">Transmembrane</keyword>
<protein>
    <recommendedName>
        <fullName evidence="6">DUF1648 domain-containing protein</fullName>
    </recommendedName>
</protein>
<name>A0A2N5J7X5_9BIFI</name>
<feature type="domain" description="DUF1648" evidence="2">
    <location>
        <begin position="25"/>
        <end position="68"/>
    </location>
</feature>
<feature type="transmembrane region" description="Helical" evidence="1">
    <location>
        <begin position="64"/>
        <end position="85"/>
    </location>
</feature>
<feature type="domain" description="DUF5808" evidence="3">
    <location>
        <begin position="219"/>
        <end position="244"/>
    </location>
</feature>
<dbReference type="AlphaFoldDB" id="A0A2N5J7X5"/>
<dbReference type="RefSeq" id="WP_165782827.1">
    <property type="nucleotide sequence ID" value="NZ_NMWU01000035.1"/>
</dbReference>
<evidence type="ECO:0000313" key="4">
    <source>
        <dbReference type="EMBL" id="PLS30314.1"/>
    </source>
</evidence>
<accession>A0A2N5J7X5</accession>
<feature type="transmembrane region" description="Helical" evidence="1">
    <location>
        <begin position="243"/>
        <end position="262"/>
    </location>
</feature>
<evidence type="ECO:0000259" key="2">
    <source>
        <dbReference type="Pfam" id="PF07853"/>
    </source>
</evidence>
<keyword evidence="1" id="KW-1133">Transmembrane helix</keyword>